<keyword evidence="4 6" id="KW-1133">Transmembrane helix</keyword>
<evidence type="ECO:0000256" key="5">
    <source>
        <dbReference type="ARBA" id="ARBA00023136"/>
    </source>
</evidence>
<dbReference type="OrthoDB" id="7359894at2"/>
<sequence length="71" mass="7739">MSTSDYYPTASRGGLVRPRGNRMIAGVCAGLAQRFGMKTRTVRILALVSCLLPGPQVLAYIALWLIMPNED</sequence>
<dbReference type="AlphaFoldDB" id="A0A4R5DN90"/>
<protein>
    <submittedName>
        <fullName evidence="8">PspC domain-containing protein</fullName>
    </submittedName>
</protein>
<evidence type="ECO:0000313" key="8">
    <source>
        <dbReference type="EMBL" id="TDE15786.1"/>
    </source>
</evidence>
<dbReference type="InParanoid" id="A0A4R5DN90"/>
<evidence type="ECO:0000256" key="2">
    <source>
        <dbReference type="ARBA" id="ARBA00022475"/>
    </source>
</evidence>
<dbReference type="GO" id="GO:0005886">
    <property type="term" value="C:plasma membrane"/>
    <property type="evidence" value="ECO:0007669"/>
    <property type="project" value="UniProtKB-SubCell"/>
</dbReference>
<evidence type="ECO:0000256" key="4">
    <source>
        <dbReference type="ARBA" id="ARBA00022989"/>
    </source>
</evidence>
<comment type="subcellular location">
    <subcellularLocation>
        <location evidence="1">Cell membrane</location>
        <topology evidence="1">Single-pass membrane protein</topology>
    </subcellularLocation>
</comment>
<accession>A0A4R5DN90</accession>
<proteinExistence type="predicted"/>
<organism evidence="8 9">
    <name type="scientific">Jiangella asiatica</name>
    <dbReference type="NCBI Taxonomy" id="2530372"/>
    <lineage>
        <taxon>Bacteria</taxon>
        <taxon>Bacillati</taxon>
        <taxon>Actinomycetota</taxon>
        <taxon>Actinomycetes</taxon>
        <taxon>Jiangellales</taxon>
        <taxon>Jiangellaceae</taxon>
        <taxon>Jiangella</taxon>
    </lineage>
</organism>
<feature type="transmembrane region" description="Helical" evidence="6">
    <location>
        <begin position="44"/>
        <end position="67"/>
    </location>
</feature>
<dbReference type="PANTHER" id="PTHR33885:SF3">
    <property type="entry name" value="PHAGE SHOCK PROTEIN C"/>
    <property type="match status" value="1"/>
</dbReference>
<evidence type="ECO:0000256" key="1">
    <source>
        <dbReference type="ARBA" id="ARBA00004162"/>
    </source>
</evidence>
<keyword evidence="3 6" id="KW-0812">Transmembrane</keyword>
<keyword evidence="2" id="KW-1003">Cell membrane</keyword>
<comment type="caution">
    <text evidence="8">The sequence shown here is derived from an EMBL/GenBank/DDBJ whole genome shotgun (WGS) entry which is preliminary data.</text>
</comment>
<evidence type="ECO:0000256" key="6">
    <source>
        <dbReference type="SAM" id="Phobius"/>
    </source>
</evidence>
<dbReference type="InterPro" id="IPR052027">
    <property type="entry name" value="PspC"/>
</dbReference>
<keyword evidence="5 6" id="KW-0472">Membrane</keyword>
<dbReference type="Pfam" id="PF04024">
    <property type="entry name" value="PspC"/>
    <property type="match status" value="1"/>
</dbReference>
<feature type="domain" description="Phage shock protein PspC N-terminal" evidence="7">
    <location>
        <begin position="15"/>
        <end position="70"/>
    </location>
</feature>
<gene>
    <name evidence="8" type="ORF">E1269_00305</name>
</gene>
<dbReference type="InterPro" id="IPR007168">
    <property type="entry name" value="Phageshock_PspC_N"/>
</dbReference>
<name>A0A4R5DN90_9ACTN</name>
<keyword evidence="9" id="KW-1185">Reference proteome</keyword>
<reference evidence="8 9" key="1">
    <citation type="submission" date="2019-03" db="EMBL/GenBank/DDBJ databases">
        <title>Draft genome sequences of novel Actinobacteria.</title>
        <authorList>
            <person name="Sahin N."/>
            <person name="Ay H."/>
            <person name="Saygin H."/>
        </authorList>
    </citation>
    <scope>NUCLEOTIDE SEQUENCE [LARGE SCALE GENOMIC DNA]</scope>
    <source>
        <strain evidence="8 9">5K138</strain>
    </source>
</reference>
<dbReference type="Proteomes" id="UP000294739">
    <property type="component" value="Unassembled WGS sequence"/>
</dbReference>
<evidence type="ECO:0000259" key="7">
    <source>
        <dbReference type="Pfam" id="PF04024"/>
    </source>
</evidence>
<dbReference type="PANTHER" id="PTHR33885">
    <property type="entry name" value="PHAGE SHOCK PROTEIN C"/>
    <property type="match status" value="1"/>
</dbReference>
<evidence type="ECO:0000256" key="3">
    <source>
        <dbReference type="ARBA" id="ARBA00022692"/>
    </source>
</evidence>
<dbReference type="RefSeq" id="WP_131889833.1">
    <property type="nucleotide sequence ID" value="NZ_SMKZ01000001.1"/>
</dbReference>
<evidence type="ECO:0000313" key="9">
    <source>
        <dbReference type="Proteomes" id="UP000294739"/>
    </source>
</evidence>
<dbReference type="EMBL" id="SMKZ01000001">
    <property type="protein sequence ID" value="TDE15786.1"/>
    <property type="molecule type" value="Genomic_DNA"/>
</dbReference>